<feature type="domain" description="PKD/Chitinase" evidence="9">
    <location>
        <begin position="436"/>
        <end position="524"/>
    </location>
</feature>
<feature type="domain" description="PKD/Chitinase" evidence="9">
    <location>
        <begin position="340"/>
        <end position="430"/>
    </location>
</feature>
<dbReference type="GO" id="GO:0001764">
    <property type="term" value="P:neuron migration"/>
    <property type="evidence" value="ECO:0007669"/>
    <property type="project" value="TreeGrafter"/>
</dbReference>
<evidence type="ECO:0000313" key="11">
    <source>
        <dbReference type="Proteomes" id="UP000694388"/>
    </source>
</evidence>
<dbReference type="InterPro" id="IPR029865">
    <property type="entry name" value="KIAA0319-like"/>
</dbReference>
<evidence type="ECO:0000256" key="6">
    <source>
        <dbReference type="ARBA" id="ARBA00023136"/>
    </source>
</evidence>
<dbReference type="OMA" id="AYVIPDE"/>
<dbReference type="FunFam" id="2.60.40.10:FF:000319">
    <property type="entry name" value="Dyslexia-associated protein KIAA0319 homolog"/>
    <property type="match status" value="1"/>
</dbReference>
<evidence type="ECO:0000256" key="2">
    <source>
        <dbReference type="ARBA" id="ARBA00022475"/>
    </source>
</evidence>
<keyword evidence="2" id="KW-1003">Cell membrane</keyword>
<dbReference type="FunFam" id="2.60.40.10:FF:000258">
    <property type="entry name" value="Dyslexia-associated protein KIAA0319 homolog"/>
    <property type="match status" value="1"/>
</dbReference>
<dbReference type="InterPro" id="IPR013783">
    <property type="entry name" value="Ig-like_fold"/>
</dbReference>
<evidence type="ECO:0000313" key="10">
    <source>
        <dbReference type="Ensembl" id="ENSEBUP00000005789.1"/>
    </source>
</evidence>
<organism evidence="10 11">
    <name type="scientific">Eptatretus burgeri</name>
    <name type="common">Inshore hagfish</name>
    <dbReference type="NCBI Taxonomy" id="7764"/>
    <lineage>
        <taxon>Eukaryota</taxon>
        <taxon>Metazoa</taxon>
        <taxon>Chordata</taxon>
        <taxon>Craniata</taxon>
        <taxon>Vertebrata</taxon>
        <taxon>Cyclostomata</taxon>
        <taxon>Myxini</taxon>
        <taxon>Myxiniformes</taxon>
        <taxon>Myxinidae</taxon>
        <taxon>Eptatretinae</taxon>
        <taxon>Eptatretus</taxon>
    </lineage>
</organism>
<keyword evidence="4" id="KW-0677">Repeat</keyword>
<dbReference type="InterPro" id="IPR056502">
    <property type="entry name" value="KIAA0319-like_C"/>
</dbReference>
<evidence type="ECO:0000256" key="4">
    <source>
        <dbReference type="ARBA" id="ARBA00022737"/>
    </source>
</evidence>
<dbReference type="Pfam" id="PF23620">
    <property type="entry name" value="KIAA0319"/>
    <property type="match status" value="1"/>
</dbReference>
<sequence length="793" mass="87423">CEIHKQRLGVALLDTLRNNTLVLEDVHTWERCQEECCLLPACNVAWMHGGLCYATQCHRVPECHFMLTERTSKMAIVGDRMPYDIDWPNEHTVLEMEEMAINMSVPSESQFADSQTPSMTNEVNVPVNGSDAQVSTNTCSKTFPTVHAQELVVSAGKNVILTLPKNEVELNAFTIPEPDKGKKSLWMVLNVQVPYLDQRAILCLHEQLSVGVYQFRVTVSGDNKRGEAFVNVTVNPVPRVNQPPVAIATPETQELSLPNSSAYIDGKQSSDDDRIVSYHWEKIKGPLLGTKAFADTSTLHLSNLVPGNYTFRLTVLDSDGISNSTTANVTVSKAVDYPPTANAGPNQEITLPQNSIILNGNQSSDDHGIVSFEWALSLKTKSKVLDMQGVQTPYLQLSAMKEGDYTFQLTVTDINGQHNTAEVTVIVQPENNAAPQAVAGPDKELTYPVDGTTLDGSHSSDDQNIASYHWESISGPSKVHLENADNAVATVSSLKTGSYVFMLTVRDSHGLLGTDKVTVTVKEESNQLPSANAGGRKVLVLPNSTVVLDGSRSTDDQRIVSYLWSRDSSSPAAGEVVNGSNKLPVLLVTNLVEGSYIFHLKVTDSSGKSNEDSATVEVKADPRGNEMVELVLDVSVQRLTEQQKALLIRQLSVMLGVLDKDVHVQTIRRFSQTSTQIIFYVLEETPNKIFKGTDIARTLQHLLQKEKADFLAFRVLRVDTFLCQLQCSAHGSCNSFSKRCACHPFWMENFVRVYFGDGESNCDWSVLYVTLTSFLVLVSFALLIWLVLCCCRK</sequence>
<feature type="domain" description="PKD/Chitinase" evidence="9">
    <location>
        <begin position="245"/>
        <end position="334"/>
    </location>
</feature>
<dbReference type="AlphaFoldDB" id="A0A8C4NMS8"/>
<evidence type="ECO:0000256" key="5">
    <source>
        <dbReference type="ARBA" id="ARBA00022989"/>
    </source>
</evidence>
<dbReference type="GO" id="GO:0031410">
    <property type="term" value="C:cytoplasmic vesicle"/>
    <property type="evidence" value="ECO:0007669"/>
    <property type="project" value="TreeGrafter"/>
</dbReference>
<dbReference type="FunFam" id="2.60.40.10:FF:000257">
    <property type="entry name" value="Dyslexia-associated protein KIAA0319-like"/>
    <property type="match status" value="1"/>
</dbReference>
<evidence type="ECO:0000256" key="1">
    <source>
        <dbReference type="ARBA" id="ARBA00004236"/>
    </source>
</evidence>
<feature type="domain" description="PKD/Chitinase" evidence="9">
    <location>
        <begin position="530"/>
        <end position="621"/>
    </location>
</feature>
<evidence type="ECO:0000259" key="9">
    <source>
        <dbReference type="SMART" id="SM00089"/>
    </source>
</evidence>
<accession>A0A8C4NMS8</accession>
<reference evidence="10" key="2">
    <citation type="submission" date="2025-09" db="UniProtKB">
        <authorList>
            <consortium name="Ensembl"/>
        </authorList>
    </citation>
    <scope>IDENTIFICATION</scope>
</reference>
<name>A0A8C4NMS8_EPTBU</name>
<dbReference type="GeneTree" id="ENSGT00940000157613"/>
<dbReference type="SUPFAM" id="SSF49299">
    <property type="entry name" value="PKD domain"/>
    <property type="match status" value="4"/>
</dbReference>
<dbReference type="CDD" id="cd00146">
    <property type="entry name" value="PKD"/>
    <property type="match status" value="3"/>
</dbReference>
<feature type="transmembrane region" description="Helical" evidence="8">
    <location>
        <begin position="766"/>
        <end position="788"/>
    </location>
</feature>
<protein>
    <submittedName>
        <fullName evidence="10">KIAA0319 like</fullName>
    </submittedName>
</protein>
<dbReference type="InterPro" id="IPR013980">
    <property type="entry name" value="MANSC_dom"/>
</dbReference>
<evidence type="ECO:0000256" key="8">
    <source>
        <dbReference type="SAM" id="Phobius"/>
    </source>
</evidence>
<dbReference type="Ensembl" id="ENSEBUT00000006234.1">
    <property type="protein sequence ID" value="ENSEBUP00000005789.1"/>
    <property type="gene ID" value="ENSEBUG00000003864.1"/>
</dbReference>
<keyword evidence="11" id="KW-1185">Reference proteome</keyword>
<dbReference type="PANTHER" id="PTHR46182:SF2">
    <property type="entry name" value="FI19480P1"/>
    <property type="match status" value="1"/>
</dbReference>
<dbReference type="InterPro" id="IPR022409">
    <property type="entry name" value="PKD/Chitinase_dom"/>
</dbReference>
<evidence type="ECO:0000256" key="3">
    <source>
        <dbReference type="ARBA" id="ARBA00022692"/>
    </source>
</evidence>
<dbReference type="Gene3D" id="2.60.40.10">
    <property type="entry name" value="Immunoglobulins"/>
    <property type="match status" value="5"/>
</dbReference>
<dbReference type="Proteomes" id="UP000694388">
    <property type="component" value="Unplaced"/>
</dbReference>
<dbReference type="InterPro" id="IPR035986">
    <property type="entry name" value="PKD_dom_sf"/>
</dbReference>
<dbReference type="PANTHER" id="PTHR46182">
    <property type="entry name" value="FI19480P1"/>
    <property type="match status" value="1"/>
</dbReference>
<dbReference type="GO" id="GO:0005886">
    <property type="term" value="C:plasma membrane"/>
    <property type="evidence" value="ECO:0007669"/>
    <property type="project" value="UniProtKB-SubCell"/>
</dbReference>
<evidence type="ECO:0000256" key="7">
    <source>
        <dbReference type="ARBA" id="ARBA00023180"/>
    </source>
</evidence>
<keyword evidence="7" id="KW-0325">Glycoprotein</keyword>
<proteinExistence type="predicted"/>
<dbReference type="Pfam" id="PF22352">
    <property type="entry name" value="K319L-like_PKD"/>
    <property type="match status" value="5"/>
</dbReference>
<keyword evidence="3 8" id="KW-0812">Transmembrane</keyword>
<dbReference type="FunFam" id="2.60.40.10:FF:000061">
    <property type="entry name" value="Dyslexia-associated protein KIAA0319 homolog"/>
    <property type="match status" value="2"/>
</dbReference>
<comment type="subcellular location">
    <subcellularLocation>
        <location evidence="1">Cell membrane</location>
    </subcellularLocation>
</comment>
<keyword evidence="5 8" id="KW-1133">Transmembrane helix</keyword>
<dbReference type="Pfam" id="PF23597">
    <property type="entry name" value="KIAA0319_N"/>
    <property type="match status" value="1"/>
</dbReference>
<keyword evidence="6 8" id="KW-0472">Membrane</keyword>
<reference evidence="10" key="1">
    <citation type="submission" date="2025-08" db="UniProtKB">
        <authorList>
            <consortium name="Ensembl"/>
        </authorList>
    </citation>
    <scope>IDENTIFICATION</scope>
</reference>
<dbReference type="SMART" id="SM00089">
    <property type="entry name" value="PKD"/>
    <property type="match status" value="4"/>
</dbReference>